<accession>A0A432MAG2</accession>
<dbReference type="NCBIfam" id="TIGR04560">
    <property type="entry name" value="ribo_THX"/>
    <property type="match status" value="1"/>
</dbReference>
<organism evidence="5 6">
    <name type="scientific">Dyella choica</name>
    <dbReference type="NCBI Taxonomy" id="1927959"/>
    <lineage>
        <taxon>Bacteria</taxon>
        <taxon>Pseudomonadati</taxon>
        <taxon>Pseudomonadota</taxon>
        <taxon>Gammaproteobacteria</taxon>
        <taxon>Lysobacterales</taxon>
        <taxon>Rhodanobacteraceae</taxon>
        <taxon>Dyella</taxon>
    </lineage>
</organism>
<gene>
    <name evidence="5" type="ORF">EKH80_05675</name>
</gene>
<comment type="caution">
    <text evidence="5">The sequence shown here is derived from an EMBL/GenBank/DDBJ whole genome shotgun (WGS) entry which is preliminary data.</text>
</comment>
<name>A0A432MAG2_9GAMM</name>
<sequence length="55" mass="5698">MGKGDRKTRRGKTYRSSYGNTRLHSAKPAVAGASSAVTKPAAVKKAAPAPKKKSA</sequence>
<keyword evidence="6" id="KW-1185">Reference proteome</keyword>
<feature type="region of interest" description="Disordered" evidence="4">
    <location>
        <begin position="1"/>
        <end position="55"/>
    </location>
</feature>
<comment type="similarity">
    <text evidence="1">Belongs to the bacterial ribosomal protein bTHX family.</text>
</comment>
<reference evidence="5 6" key="1">
    <citation type="submission" date="2018-12" db="EMBL/GenBank/DDBJ databases">
        <title>Dyella dinghuensis sp. nov. DHOA06 and Dyella choica sp. nov. 4M-K27, isolated from forest soil.</title>
        <authorList>
            <person name="Qiu L.-H."/>
            <person name="Gao Z.-H."/>
        </authorList>
    </citation>
    <scope>NUCLEOTIDE SEQUENCE [LARGE SCALE GENOMIC DNA]</scope>
    <source>
        <strain evidence="5 6">4M-K27</strain>
    </source>
</reference>
<feature type="compositionally biased region" description="Low complexity" evidence="4">
    <location>
        <begin position="33"/>
        <end position="49"/>
    </location>
</feature>
<protein>
    <submittedName>
        <fullName evidence="5">30S ribosomal protein THX</fullName>
    </submittedName>
</protein>
<dbReference type="InterPro" id="IPR030826">
    <property type="entry name" value="Ribosomal_bTHX/bTHXc/bTHXm"/>
</dbReference>
<dbReference type="OrthoDB" id="5959372at2"/>
<evidence type="ECO:0000256" key="4">
    <source>
        <dbReference type="SAM" id="MobiDB-lite"/>
    </source>
</evidence>
<proteinExistence type="inferred from homology"/>
<dbReference type="InterPro" id="IPR031414">
    <property type="entry name" value="Ribosomal_bTHX"/>
</dbReference>
<feature type="compositionally biased region" description="Polar residues" evidence="4">
    <location>
        <begin position="14"/>
        <end position="23"/>
    </location>
</feature>
<evidence type="ECO:0000256" key="3">
    <source>
        <dbReference type="ARBA" id="ARBA00023274"/>
    </source>
</evidence>
<dbReference type="RefSeq" id="WP_126683755.1">
    <property type="nucleotide sequence ID" value="NZ_RYYV01000003.1"/>
</dbReference>
<dbReference type="GO" id="GO:1990904">
    <property type="term" value="C:ribonucleoprotein complex"/>
    <property type="evidence" value="ECO:0007669"/>
    <property type="project" value="UniProtKB-KW"/>
</dbReference>
<evidence type="ECO:0000256" key="1">
    <source>
        <dbReference type="ARBA" id="ARBA00010834"/>
    </source>
</evidence>
<keyword evidence="2 5" id="KW-0689">Ribosomal protein</keyword>
<evidence type="ECO:0000256" key="2">
    <source>
        <dbReference type="ARBA" id="ARBA00022980"/>
    </source>
</evidence>
<dbReference type="Proteomes" id="UP000274358">
    <property type="component" value="Unassembled WGS sequence"/>
</dbReference>
<evidence type="ECO:0000313" key="6">
    <source>
        <dbReference type="Proteomes" id="UP000274358"/>
    </source>
</evidence>
<dbReference type="Pfam" id="PF17070">
    <property type="entry name" value="Thx"/>
    <property type="match status" value="1"/>
</dbReference>
<evidence type="ECO:0000313" key="5">
    <source>
        <dbReference type="EMBL" id="RUL78315.1"/>
    </source>
</evidence>
<dbReference type="AlphaFoldDB" id="A0A432MAG2"/>
<dbReference type="GO" id="GO:0005840">
    <property type="term" value="C:ribosome"/>
    <property type="evidence" value="ECO:0007669"/>
    <property type="project" value="UniProtKB-KW"/>
</dbReference>
<dbReference type="EMBL" id="RYYV01000003">
    <property type="protein sequence ID" value="RUL78315.1"/>
    <property type="molecule type" value="Genomic_DNA"/>
</dbReference>
<keyword evidence="3" id="KW-0687">Ribonucleoprotein</keyword>
<feature type="compositionally biased region" description="Basic residues" evidence="4">
    <location>
        <begin position="1"/>
        <end position="13"/>
    </location>
</feature>